<dbReference type="InParanoid" id="A0A4Q1BL07"/>
<keyword evidence="8" id="KW-1185">Reference proteome</keyword>
<dbReference type="GO" id="GO:0015031">
    <property type="term" value="P:protein transport"/>
    <property type="evidence" value="ECO:0007669"/>
    <property type="project" value="UniProtKB-KW"/>
</dbReference>
<name>A0A4Q1BL07_TREME</name>
<dbReference type="InterPro" id="IPR004217">
    <property type="entry name" value="Tim10-like"/>
</dbReference>
<accession>A0A4Q1BL07</accession>
<gene>
    <name evidence="7" type="ORF">M231_04223</name>
</gene>
<keyword evidence="5" id="KW-0813">Transport</keyword>
<evidence type="ECO:0000259" key="6">
    <source>
        <dbReference type="Pfam" id="PF02953"/>
    </source>
</evidence>
<evidence type="ECO:0000256" key="2">
    <source>
        <dbReference type="ARBA" id="ARBA00022792"/>
    </source>
</evidence>
<dbReference type="InterPro" id="IPR035427">
    <property type="entry name" value="Tim10-like_dom_sf"/>
</dbReference>
<feature type="domain" description="Tim10-like" evidence="6">
    <location>
        <begin position="23"/>
        <end position="83"/>
    </location>
</feature>
<comment type="subcellular location">
    <subcellularLocation>
        <location evidence="5">Mitochondrion inner membrane</location>
        <topology evidence="5">Peripheral membrane protein</topology>
        <orientation evidence="5">Intermembrane side</orientation>
    </subcellularLocation>
</comment>
<dbReference type="OrthoDB" id="344165at2759"/>
<keyword evidence="2 5" id="KW-0472">Membrane</keyword>
<keyword evidence="3 5" id="KW-0653">Protein transport</keyword>
<evidence type="ECO:0000313" key="7">
    <source>
        <dbReference type="EMBL" id="RXK38458.1"/>
    </source>
</evidence>
<sequence>MSNPQVNIPQFDAASKKELEDYIDQQQAKAKIQAQVHDLTQRCWNTCVTGGISSKFSRGEASCLENCVDRFLDSSLYLVKQLEAQQTHL</sequence>
<evidence type="ECO:0000256" key="4">
    <source>
        <dbReference type="ARBA" id="ARBA00023010"/>
    </source>
</evidence>
<dbReference type="Proteomes" id="UP000289152">
    <property type="component" value="Unassembled WGS sequence"/>
</dbReference>
<evidence type="ECO:0000313" key="8">
    <source>
        <dbReference type="Proteomes" id="UP000289152"/>
    </source>
</evidence>
<dbReference type="Pfam" id="PF02953">
    <property type="entry name" value="zf-Tim10_DDP"/>
    <property type="match status" value="1"/>
</dbReference>
<proteinExistence type="inferred from homology"/>
<comment type="similarity">
    <text evidence="1 5">Belongs to the small Tim family.</text>
</comment>
<dbReference type="EMBL" id="SDIL01000047">
    <property type="protein sequence ID" value="RXK38458.1"/>
    <property type="molecule type" value="Genomic_DNA"/>
</dbReference>
<keyword evidence="4 5" id="KW-0811">Translocation</keyword>
<dbReference type="STRING" id="5217.A0A4Q1BL07"/>
<keyword evidence="5" id="KW-0143">Chaperone</keyword>
<comment type="subunit">
    <text evidence="5">Heterohexamer.</text>
</comment>
<keyword evidence="5" id="KW-1015">Disulfide bond</keyword>
<comment type="domain">
    <text evidence="5">The twin CX3C motif contains 4 conserved Cys residues that form 2 disulfide bonds in the mitochondrial intermembrane space.</text>
</comment>
<dbReference type="GO" id="GO:0005743">
    <property type="term" value="C:mitochondrial inner membrane"/>
    <property type="evidence" value="ECO:0007669"/>
    <property type="project" value="UniProtKB-SubCell"/>
</dbReference>
<evidence type="ECO:0000256" key="5">
    <source>
        <dbReference type="RuleBase" id="RU367043"/>
    </source>
</evidence>
<organism evidence="7 8">
    <name type="scientific">Tremella mesenterica</name>
    <name type="common">Jelly fungus</name>
    <dbReference type="NCBI Taxonomy" id="5217"/>
    <lineage>
        <taxon>Eukaryota</taxon>
        <taxon>Fungi</taxon>
        <taxon>Dikarya</taxon>
        <taxon>Basidiomycota</taxon>
        <taxon>Agaricomycotina</taxon>
        <taxon>Tremellomycetes</taxon>
        <taxon>Tremellales</taxon>
        <taxon>Tremellaceae</taxon>
        <taxon>Tremella</taxon>
    </lineage>
</organism>
<evidence type="ECO:0000256" key="3">
    <source>
        <dbReference type="ARBA" id="ARBA00022927"/>
    </source>
</evidence>
<comment type="function">
    <text evidence="5">Mitochondrial intermembrane chaperone that participates in the import and insertion of some multi-pass transmembrane proteins into the mitochondrial inner membrane. Also required for the transfer of beta-barrel precursors from the TOM complex to the sorting and assembly machinery (SAM complex) of the outer membrane. Acts as a chaperone-like protein that protects the hydrophobic precursors from aggregation and guide them through the mitochondrial intermembrane space.</text>
</comment>
<dbReference type="FunCoup" id="A0A4Q1BL07">
    <property type="interactions" value="128"/>
</dbReference>
<dbReference type="VEuPathDB" id="FungiDB:TREMEDRAFT_35819"/>
<protein>
    <recommendedName>
        <fullName evidence="5">Mitochondrial import inner membrane translocase subunit</fullName>
    </recommendedName>
</protein>
<keyword evidence="2 5" id="KW-0999">Mitochondrion inner membrane</keyword>
<dbReference type="SUPFAM" id="SSF144122">
    <property type="entry name" value="Tim10-like"/>
    <property type="match status" value="1"/>
</dbReference>
<reference evidence="7 8" key="1">
    <citation type="submission" date="2016-06" db="EMBL/GenBank/DDBJ databases">
        <title>Evolution of pathogenesis and genome organization in the Tremellales.</title>
        <authorList>
            <person name="Cuomo C."/>
            <person name="Litvintseva A."/>
            <person name="Heitman J."/>
            <person name="Chen Y."/>
            <person name="Sun S."/>
            <person name="Springer D."/>
            <person name="Dromer F."/>
            <person name="Young S."/>
            <person name="Zeng Q."/>
            <person name="Chapman S."/>
            <person name="Gujja S."/>
            <person name="Saif S."/>
            <person name="Birren B."/>
        </authorList>
    </citation>
    <scope>NUCLEOTIDE SEQUENCE [LARGE SCALE GENOMIC DNA]</scope>
    <source>
        <strain evidence="7 8">ATCC 28783</strain>
    </source>
</reference>
<keyword evidence="5" id="KW-0496">Mitochondrion</keyword>
<dbReference type="Gene3D" id="1.10.287.810">
    <property type="entry name" value="Mitochondrial import inner membrane translocase subunit tim13 like domains"/>
    <property type="match status" value="1"/>
</dbReference>
<comment type="caution">
    <text evidence="7">The sequence shown here is derived from an EMBL/GenBank/DDBJ whole genome shotgun (WGS) entry which is preliminary data.</text>
</comment>
<evidence type="ECO:0000256" key="1">
    <source>
        <dbReference type="ARBA" id="ARBA00006720"/>
    </source>
</evidence>
<dbReference type="AlphaFoldDB" id="A0A4Q1BL07"/>